<protein>
    <submittedName>
        <fullName evidence="1">Uncharacterized protein</fullName>
    </submittedName>
</protein>
<name>X1EF85_9ZZZZ</name>
<dbReference type="AlphaFoldDB" id="X1EF85"/>
<comment type="caution">
    <text evidence="1">The sequence shown here is derived from an EMBL/GenBank/DDBJ whole genome shotgun (WGS) entry which is preliminary data.</text>
</comment>
<reference evidence="1" key="1">
    <citation type="journal article" date="2014" name="Front. Microbiol.">
        <title>High frequency of phylogenetically diverse reductive dehalogenase-homologous genes in deep subseafloor sedimentary metagenomes.</title>
        <authorList>
            <person name="Kawai M."/>
            <person name="Futagami T."/>
            <person name="Toyoda A."/>
            <person name="Takaki Y."/>
            <person name="Nishi S."/>
            <person name="Hori S."/>
            <person name="Arai W."/>
            <person name="Tsubouchi T."/>
            <person name="Morono Y."/>
            <person name="Uchiyama I."/>
            <person name="Ito T."/>
            <person name="Fujiyama A."/>
            <person name="Inagaki F."/>
            <person name="Takami H."/>
        </authorList>
    </citation>
    <scope>NUCLEOTIDE SEQUENCE</scope>
    <source>
        <strain evidence="1">Expedition CK06-06</strain>
    </source>
</reference>
<feature type="non-terminal residue" evidence="1">
    <location>
        <position position="1"/>
    </location>
</feature>
<proteinExistence type="predicted"/>
<sequence length="49" mass="5066">KFDRAAVQGILSIGDAVKITITGEVAGIAFGGSDTIKVIEMANSEKFVP</sequence>
<gene>
    <name evidence="1" type="ORF">S01H4_55581</name>
</gene>
<accession>X1EF85</accession>
<dbReference type="EMBL" id="BART01032093">
    <property type="protein sequence ID" value="GAH07338.1"/>
    <property type="molecule type" value="Genomic_DNA"/>
</dbReference>
<organism evidence="1">
    <name type="scientific">marine sediment metagenome</name>
    <dbReference type="NCBI Taxonomy" id="412755"/>
    <lineage>
        <taxon>unclassified sequences</taxon>
        <taxon>metagenomes</taxon>
        <taxon>ecological metagenomes</taxon>
    </lineage>
</organism>
<evidence type="ECO:0000313" key="1">
    <source>
        <dbReference type="EMBL" id="GAH07338.1"/>
    </source>
</evidence>